<comment type="similarity">
    <text evidence="1">Belongs to the membrane fusion protein (MFP) (TC 8.A.1) family.</text>
</comment>
<dbReference type="Pfam" id="PF25989">
    <property type="entry name" value="YknX_C"/>
    <property type="match status" value="1"/>
</dbReference>
<dbReference type="Gene3D" id="2.40.420.20">
    <property type="match status" value="1"/>
</dbReference>
<dbReference type="Gene3D" id="1.10.287.470">
    <property type="entry name" value="Helix hairpin bin"/>
    <property type="match status" value="1"/>
</dbReference>
<dbReference type="GO" id="GO:0015562">
    <property type="term" value="F:efflux transmembrane transporter activity"/>
    <property type="evidence" value="ECO:0007669"/>
    <property type="project" value="TreeGrafter"/>
</dbReference>
<dbReference type="InterPro" id="IPR058792">
    <property type="entry name" value="Beta-barrel_RND_2"/>
</dbReference>
<dbReference type="OrthoDB" id="9810430at2"/>
<dbReference type="SUPFAM" id="SSF111369">
    <property type="entry name" value="HlyD-like secretion proteins"/>
    <property type="match status" value="1"/>
</dbReference>
<feature type="domain" description="CusB-like beta-barrel" evidence="6">
    <location>
        <begin position="248"/>
        <end position="322"/>
    </location>
</feature>
<dbReference type="EMBL" id="WNKU01000009">
    <property type="protein sequence ID" value="MTV49236.1"/>
    <property type="molecule type" value="Genomic_DNA"/>
</dbReference>
<dbReference type="Gene3D" id="2.40.50.100">
    <property type="match status" value="1"/>
</dbReference>
<evidence type="ECO:0000256" key="4">
    <source>
        <dbReference type="SAM" id="SignalP"/>
    </source>
</evidence>
<comment type="caution">
    <text evidence="8">The sequence shown here is derived from an EMBL/GenBank/DDBJ whole genome shotgun (WGS) entry which is preliminary data.</text>
</comment>
<evidence type="ECO:0000259" key="7">
    <source>
        <dbReference type="Pfam" id="PF25989"/>
    </source>
</evidence>
<feature type="domain" description="YknX-like C-terminal permuted SH3-like" evidence="7">
    <location>
        <begin position="328"/>
        <end position="393"/>
    </location>
</feature>
<protein>
    <submittedName>
        <fullName evidence="8">Efflux RND transporter periplasmic adaptor subunit</fullName>
    </submittedName>
</protein>
<keyword evidence="4" id="KW-0732">Signal</keyword>
<evidence type="ECO:0000259" key="6">
    <source>
        <dbReference type="Pfam" id="PF25954"/>
    </source>
</evidence>
<evidence type="ECO:0000313" key="8">
    <source>
        <dbReference type="EMBL" id="MTV49236.1"/>
    </source>
</evidence>
<dbReference type="Pfam" id="PF25917">
    <property type="entry name" value="BSH_RND"/>
    <property type="match status" value="1"/>
</dbReference>
<dbReference type="InterPro" id="IPR058637">
    <property type="entry name" value="YknX-like_C"/>
</dbReference>
<sequence>MLGHYVRWRHLRTKAAVLVLALSVLATTTACGKTDSTTKSAEAQVSAVSTAPVTREALSVPLVVSGKIAPTQEINVVPKSSGKVAYINGEVGQAVAAGTLLLQLENNDILAKLDSARASLAASQANLDRAKLQLDKNQIQINDAKRNLDRKKTLYDSGATPLTDLETAQTNYDSVQKDYDMNVASVASAQAAVEQNQAAIRQNEVDLENTRVITPISGVISAKNTDIGEFVSTSTAPFVVIDLHTVEVNGSVNEDDLKYIQKGMDVDVMVAAVSGQPFKGKVVRISPAADAKTKTYPIWIAIDNPDGQLKEGMFAEAHFQTQKRENTLVVPTDAVVERGGQKVVYVAEGGKAVERKVTVGITVEKKTEVLDGVKEGELVITSGLQTMRDGMPIRGDKGGNAEADKAANGDPAAQGNPSGRNKGGAGGGQGAQGNRSGQGDSNASGDGNAAGQGKQGSSDGQGAGKPQQQQ</sequence>
<dbReference type="Pfam" id="PF25954">
    <property type="entry name" value="Beta-barrel_RND_2"/>
    <property type="match status" value="1"/>
</dbReference>
<feature type="signal peptide" evidence="4">
    <location>
        <begin position="1"/>
        <end position="32"/>
    </location>
</feature>
<reference evidence="8 9" key="1">
    <citation type="submission" date="2019-11" db="EMBL/GenBank/DDBJ databases">
        <title>Whole-genome sequence of a the green, strictly anaerobic photosynthetic bacterium Heliobacillus mobilis DSM 6151.</title>
        <authorList>
            <person name="Kyndt J.A."/>
            <person name="Meyer T.E."/>
        </authorList>
    </citation>
    <scope>NUCLEOTIDE SEQUENCE [LARGE SCALE GENOMIC DNA]</scope>
    <source>
        <strain evidence="8 9">DSM 6151</strain>
    </source>
</reference>
<evidence type="ECO:0000256" key="3">
    <source>
        <dbReference type="SAM" id="MobiDB-lite"/>
    </source>
</evidence>
<dbReference type="Gene3D" id="2.40.30.170">
    <property type="match status" value="1"/>
</dbReference>
<name>A0A6I3SKC8_HELMO</name>
<dbReference type="PROSITE" id="PS51257">
    <property type="entry name" value="PROKAR_LIPOPROTEIN"/>
    <property type="match status" value="1"/>
</dbReference>
<feature type="compositionally biased region" description="Gly residues" evidence="3">
    <location>
        <begin position="448"/>
        <end position="463"/>
    </location>
</feature>
<dbReference type="NCBIfam" id="TIGR01730">
    <property type="entry name" value="RND_mfp"/>
    <property type="match status" value="1"/>
</dbReference>
<evidence type="ECO:0000256" key="2">
    <source>
        <dbReference type="SAM" id="Coils"/>
    </source>
</evidence>
<evidence type="ECO:0000256" key="1">
    <source>
        <dbReference type="ARBA" id="ARBA00009477"/>
    </source>
</evidence>
<organism evidence="8 9">
    <name type="scientific">Heliobacterium mobile</name>
    <name type="common">Heliobacillus mobilis</name>
    <dbReference type="NCBI Taxonomy" id="28064"/>
    <lineage>
        <taxon>Bacteria</taxon>
        <taxon>Bacillati</taxon>
        <taxon>Bacillota</taxon>
        <taxon>Clostridia</taxon>
        <taxon>Eubacteriales</taxon>
        <taxon>Heliobacteriaceae</taxon>
        <taxon>Heliobacterium</taxon>
    </lineage>
</organism>
<feature type="compositionally biased region" description="Gly residues" evidence="3">
    <location>
        <begin position="421"/>
        <end position="431"/>
    </location>
</feature>
<feature type="compositionally biased region" description="Basic and acidic residues" evidence="3">
    <location>
        <begin position="394"/>
        <end position="407"/>
    </location>
</feature>
<keyword evidence="2" id="KW-0175">Coiled coil</keyword>
<gene>
    <name evidence="8" type="ORF">GJ688_09625</name>
</gene>
<dbReference type="InterPro" id="IPR058625">
    <property type="entry name" value="MdtA-like_BSH"/>
</dbReference>
<feature type="chain" id="PRO_5026323885" evidence="4">
    <location>
        <begin position="33"/>
        <end position="470"/>
    </location>
</feature>
<proteinExistence type="inferred from homology"/>
<dbReference type="InterPro" id="IPR006143">
    <property type="entry name" value="RND_pump_MFP"/>
</dbReference>
<dbReference type="FunFam" id="2.40.30.170:FF:000010">
    <property type="entry name" value="Efflux RND transporter periplasmic adaptor subunit"/>
    <property type="match status" value="1"/>
</dbReference>
<evidence type="ECO:0000313" key="9">
    <source>
        <dbReference type="Proteomes" id="UP000430670"/>
    </source>
</evidence>
<dbReference type="PANTHER" id="PTHR30469">
    <property type="entry name" value="MULTIDRUG RESISTANCE PROTEIN MDTA"/>
    <property type="match status" value="1"/>
</dbReference>
<accession>A0A6I3SKC8</accession>
<dbReference type="Proteomes" id="UP000430670">
    <property type="component" value="Unassembled WGS sequence"/>
</dbReference>
<feature type="region of interest" description="Disordered" evidence="3">
    <location>
        <begin position="388"/>
        <end position="470"/>
    </location>
</feature>
<dbReference type="AlphaFoldDB" id="A0A6I3SKC8"/>
<keyword evidence="9" id="KW-1185">Reference proteome</keyword>
<feature type="domain" description="Multidrug resistance protein MdtA-like barrel-sandwich hybrid" evidence="5">
    <location>
        <begin position="74"/>
        <end position="241"/>
    </location>
</feature>
<evidence type="ECO:0000259" key="5">
    <source>
        <dbReference type="Pfam" id="PF25917"/>
    </source>
</evidence>
<feature type="coiled-coil region" evidence="2">
    <location>
        <begin position="113"/>
        <end position="154"/>
    </location>
</feature>
<dbReference type="PANTHER" id="PTHR30469:SF33">
    <property type="entry name" value="SLR1207 PROTEIN"/>
    <property type="match status" value="1"/>
</dbReference>
<dbReference type="GO" id="GO:1990281">
    <property type="term" value="C:efflux pump complex"/>
    <property type="evidence" value="ECO:0007669"/>
    <property type="project" value="TreeGrafter"/>
</dbReference>